<name>A0A0F7FWK7_9ACTN</name>
<feature type="region of interest" description="Disordered" evidence="1">
    <location>
        <begin position="1"/>
        <end position="25"/>
    </location>
</feature>
<feature type="compositionally biased region" description="Low complexity" evidence="1">
    <location>
        <begin position="1"/>
        <end position="13"/>
    </location>
</feature>
<protein>
    <submittedName>
        <fullName evidence="2">Uncharacterized protein</fullName>
    </submittedName>
</protein>
<dbReference type="KEGG" id="sxi:SXIM_33390"/>
<dbReference type="PATRIC" id="fig|408015.6.peg.3379"/>
<dbReference type="EMBL" id="CP009922">
    <property type="protein sequence ID" value="AKG44723.1"/>
    <property type="molecule type" value="Genomic_DNA"/>
</dbReference>
<organism evidence="2 3">
    <name type="scientific">Streptomyces xiamenensis</name>
    <dbReference type="NCBI Taxonomy" id="408015"/>
    <lineage>
        <taxon>Bacteria</taxon>
        <taxon>Bacillati</taxon>
        <taxon>Actinomycetota</taxon>
        <taxon>Actinomycetes</taxon>
        <taxon>Kitasatosporales</taxon>
        <taxon>Streptomycetaceae</taxon>
        <taxon>Streptomyces</taxon>
    </lineage>
</organism>
<dbReference type="AlphaFoldDB" id="A0A0F7FWK7"/>
<dbReference type="Proteomes" id="UP000034034">
    <property type="component" value="Chromosome"/>
</dbReference>
<sequence length="55" mass="5678">MAPARPAATRRAAFSTDAAHATTRRPGLTARGAFAWCAGAVTGRGSVRTEETCDT</sequence>
<dbReference type="STRING" id="408015.SXIM_33390"/>
<accession>A0A0F7FWK7</accession>
<evidence type="ECO:0000256" key="1">
    <source>
        <dbReference type="SAM" id="MobiDB-lite"/>
    </source>
</evidence>
<reference evidence="2" key="1">
    <citation type="submission" date="2019-08" db="EMBL/GenBank/DDBJ databases">
        <title>Complete genome sequence of a mangrove-derived Streptomyces xiamenensis.</title>
        <authorList>
            <person name="Xu J."/>
        </authorList>
    </citation>
    <scope>NUCLEOTIDE SEQUENCE</scope>
    <source>
        <strain evidence="2">318</strain>
    </source>
</reference>
<proteinExistence type="predicted"/>
<evidence type="ECO:0000313" key="2">
    <source>
        <dbReference type="EMBL" id="AKG44723.1"/>
    </source>
</evidence>
<gene>
    <name evidence="2" type="ORF">SXIM_33390</name>
</gene>
<dbReference type="HOGENOM" id="CLU_3030721_0_0_11"/>
<evidence type="ECO:0000313" key="3">
    <source>
        <dbReference type="Proteomes" id="UP000034034"/>
    </source>
</evidence>
<keyword evidence="3" id="KW-1185">Reference proteome</keyword>